<evidence type="ECO:0000313" key="1">
    <source>
        <dbReference type="EMBL" id="RKP44760.1"/>
    </source>
</evidence>
<dbReference type="Proteomes" id="UP000270342">
    <property type="component" value="Unassembled WGS sequence"/>
</dbReference>
<name>A0A494X337_9BURK</name>
<keyword evidence="2" id="KW-1185">Reference proteome</keyword>
<dbReference type="EMBL" id="RBZU01000019">
    <property type="protein sequence ID" value="RKP44760.1"/>
    <property type="molecule type" value="Genomic_DNA"/>
</dbReference>
<dbReference type="AlphaFoldDB" id="A0A494X337"/>
<protein>
    <submittedName>
        <fullName evidence="1">Uncharacterized protein</fullName>
    </submittedName>
</protein>
<sequence>MGSVLAYLDGQPVREGDILFGLTGARLRACVPWRRDQPLRMEVLEKMPGDPDFWATGTHWKGQQVLFWRKEDVPEPKELNQYLQLKAQLDARKPRKRPVSARRR</sequence>
<reference evidence="1 2" key="1">
    <citation type="submission" date="2018-10" db="EMBL/GenBank/DDBJ databases">
        <title>Robbsia sp. DHC34, isolated from soil.</title>
        <authorList>
            <person name="Gao Z.-H."/>
            <person name="Qiu L.-H."/>
        </authorList>
    </citation>
    <scope>NUCLEOTIDE SEQUENCE [LARGE SCALE GENOMIC DNA]</scope>
    <source>
        <strain evidence="1 2">DHC34</strain>
    </source>
</reference>
<organism evidence="1 2">
    <name type="scientific">Pararobbsia silviterrae</name>
    <dbReference type="NCBI Taxonomy" id="1792498"/>
    <lineage>
        <taxon>Bacteria</taxon>
        <taxon>Pseudomonadati</taxon>
        <taxon>Pseudomonadota</taxon>
        <taxon>Betaproteobacteria</taxon>
        <taxon>Burkholderiales</taxon>
        <taxon>Burkholderiaceae</taxon>
        <taxon>Pararobbsia</taxon>
    </lineage>
</organism>
<accession>A0A494X337</accession>
<gene>
    <name evidence="1" type="ORF">D7S86_27465</name>
</gene>
<proteinExistence type="predicted"/>
<evidence type="ECO:0000313" key="2">
    <source>
        <dbReference type="Proteomes" id="UP000270342"/>
    </source>
</evidence>
<comment type="caution">
    <text evidence="1">The sequence shown here is derived from an EMBL/GenBank/DDBJ whole genome shotgun (WGS) entry which is preliminary data.</text>
</comment>